<evidence type="ECO:0000313" key="1">
    <source>
        <dbReference type="EMBL" id="KAI3813381.1"/>
    </source>
</evidence>
<proteinExistence type="predicted"/>
<keyword evidence="2" id="KW-1185">Reference proteome</keyword>
<organism evidence="1 2">
    <name type="scientific">Smallanthus sonchifolius</name>
    <dbReference type="NCBI Taxonomy" id="185202"/>
    <lineage>
        <taxon>Eukaryota</taxon>
        <taxon>Viridiplantae</taxon>
        <taxon>Streptophyta</taxon>
        <taxon>Embryophyta</taxon>
        <taxon>Tracheophyta</taxon>
        <taxon>Spermatophyta</taxon>
        <taxon>Magnoliopsida</taxon>
        <taxon>eudicotyledons</taxon>
        <taxon>Gunneridae</taxon>
        <taxon>Pentapetalae</taxon>
        <taxon>asterids</taxon>
        <taxon>campanulids</taxon>
        <taxon>Asterales</taxon>
        <taxon>Asteraceae</taxon>
        <taxon>Asteroideae</taxon>
        <taxon>Heliantheae alliance</taxon>
        <taxon>Millerieae</taxon>
        <taxon>Smallanthus</taxon>
    </lineage>
</organism>
<comment type="caution">
    <text evidence="1">The sequence shown here is derived from an EMBL/GenBank/DDBJ whole genome shotgun (WGS) entry which is preliminary data.</text>
</comment>
<protein>
    <submittedName>
        <fullName evidence="1">Uncharacterized protein</fullName>
    </submittedName>
</protein>
<sequence>MWIGSYQVFADVARFVCWDQRKIGVVHKENPDTGNGSKVATVVSTGPNSYVDILMGTVIVDNVLSVKVVDVEMIPNLPKVCMAQGFYELEIRYVGDDDKDEHVASGRVCILTSLKRTIMKSVSMQVGDVDYEVWIKEFASWAPTIQRPMEGDSMEWGPNEDDHLYSLVGSFQSNVELDTNVRPDPINQEESDDTFSSYDVIEELNDQEKSKVEHVTTESKHVEAVAVELVVPSHQETINKVVIDTMAEVVNESQETTEGLVASPSTPPTMKDLKNRNTNIKSFASDLEVNVVAWCDNGSSSGTIPKGPRGNFEAVMTEVRIHTIECLVYSVHGYLWLLTLNVFRSDNGFTDHTILKREPYE</sequence>
<gene>
    <name evidence="1" type="ORF">L1987_18103</name>
</gene>
<dbReference type="EMBL" id="CM042023">
    <property type="protein sequence ID" value="KAI3813381.1"/>
    <property type="molecule type" value="Genomic_DNA"/>
</dbReference>
<dbReference type="Proteomes" id="UP001056120">
    <property type="component" value="Linkage Group LG06"/>
</dbReference>
<accession>A0ACB9IZU1</accession>
<reference evidence="2" key="1">
    <citation type="journal article" date="2022" name="Mol. Ecol. Resour.">
        <title>The genomes of chicory, endive, great burdock and yacon provide insights into Asteraceae palaeo-polyploidization history and plant inulin production.</title>
        <authorList>
            <person name="Fan W."/>
            <person name="Wang S."/>
            <person name="Wang H."/>
            <person name="Wang A."/>
            <person name="Jiang F."/>
            <person name="Liu H."/>
            <person name="Zhao H."/>
            <person name="Xu D."/>
            <person name="Zhang Y."/>
        </authorList>
    </citation>
    <scope>NUCLEOTIDE SEQUENCE [LARGE SCALE GENOMIC DNA]</scope>
    <source>
        <strain evidence="2">cv. Yunnan</strain>
    </source>
</reference>
<name>A0ACB9IZU1_9ASTR</name>
<reference evidence="1 2" key="2">
    <citation type="journal article" date="2022" name="Mol. Ecol. Resour.">
        <title>The genomes of chicory, endive, great burdock and yacon provide insights into Asteraceae paleo-polyploidization history and plant inulin production.</title>
        <authorList>
            <person name="Fan W."/>
            <person name="Wang S."/>
            <person name="Wang H."/>
            <person name="Wang A."/>
            <person name="Jiang F."/>
            <person name="Liu H."/>
            <person name="Zhao H."/>
            <person name="Xu D."/>
            <person name="Zhang Y."/>
        </authorList>
    </citation>
    <scope>NUCLEOTIDE SEQUENCE [LARGE SCALE GENOMIC DNA]</scope>
    <source>
        <strain evidence="2">cv. Yunnan</strain>
        <tissue evidence="1">Leaves</tissue>
    </source>
</reference>
<evidence type="ECO:0000313" key="2">
    <source>
        <dbReference type="Proteomes" id="UP001056120"/>
    </source>
</evidence>